<evidence type="ECO:0000313" key="3">
    <source>
        <dbReference type="Proteomes" id="UP000192634"/>
    </source>
</evidence>
<dbReference type="InterPro" id="IPR037151">
    <property type="entry name" value="AlkB-like_sf"/>
</dbReference>
<dbReference type="PANTHER" id="PTHR31212">
    <property type="entry name" value="ALPHA-KETOGLUTARATE-DEPENDENT DIOXYGENASE ALKB HOMOLOG 3"/>
    <property type="match status" value="1"/>
</dbReference>
<dbReference type="Gene3D" id="2.60.120.590">
    <property type="entry name" value="Alpha-ketoglutarate-dependent dioxygenase AlkB-like"/>
    <property type="match status" value="1"/>
</dbReference>
<dbReference type="FunFam" id="2.60.120.590:FF:000011">
    <property type="entry name" value="Alpha-ketoglutarate-dependent dioxygenase AlkB"/>
    <property type="match status" value="1"/>
</dbReference>
<dbReference type="AlphaFoldDB" id="A0A1W2B4N7"/>
<sequence>MQALQSSLFDTADSPTLGDLGRRHRRYLDGTAWVDLLPGWACGSDEVLDALLHDVPWRAERRRMYDSVVDVPRLTCFYAAGESLPHPLLTDMREQLSAHYATELGEPFVTAGLCLYRDGQDSVAWHGDRIGRSREQDTMIAIVSLGSARHLCLRPRDGGVSQRVSLGHGDLVVMGGACQRTWDHAVPKTSARVGPRVSIQFRVAGVR</sequence>
<dbReference type="InterPro" id="IPR032854">
    <property type="entry name" value="ALKBH3"/>
</dbReference>
<dbReference type="PANTHER" id="PTHR31212:SF4">
    <property type="entry name" value="ALPHA-KETOGLUTARATE-DEPENDENT DIOXYGENASE ALKB HOMOLOG 3"/>
    <property type="match status" value="1"/>
</dbReference>
<dbReference type="InterPro" id="IPR027450">
    <property type="entry name" value="AlkB-like"/>
</dbReference>
<dbReference type="InterPro" id="IPR005123">
    <property type="entry name" value="Oxoglu/Fe-dep_dioxygenase_dom"/>
</dbReference>
<name>A0A1W2B4N7_9MICO</name>
<dbReference type="PROSITE" id="PS51471">
    <property type="entry name" value="FE2OG_OXY"/>
    <property type="match status" value="1"/>
</dbReference>
<organism evidence="2 3">
    <name type="scientific">Janibacter indicus</name>
    <dbReference type="NCBI Taxonomy" id="857417"/>
    <lineage>
        <taxon>Bacteria</taxon>
        <taxon>Bacillati</taxon>
        <taxon>Actinomycetota</taxon>
        <taxon>Actinomycetes</taxon>
        <taxon>Micrococcales</taxon>
        <taxon>Intrasporangiaceae</taxon>
        <taxon>Janibacter</taxon>
    </lineage>
</organism>
<dbReference type="GO" id="GO:0051213">
    <property type="term" value="F:dioxygenase activity"/>
    <property type="evidence" value="ECO:0007669"/>
    <property type="project" value="UniProtKB-KW"/>
</dbReference>
<dbReference type="EMBL" id="FWXN01000007">
    <property type="protein sequence ID" value="SMC67899.1"/>
    <property type="molecule type" value="Genomic_DNA"/>
</dbReference>
<accession>A0A1W2B4N7</accession>
<feature type="domain" description="Fe2OG dioxygenase" evidence="1">
    <location>
        <begin position="107"/>
        <end position="205"/>
    </location>
</feature>
<dbReference type="SUPFAM" id="SSF51197">
    <property type="entry name" value="Clavaminate synthase-like"/>
    <property type="match status" value="1"/>
</dbReference>
<dbReference type="Pfam" id="PF13532">
    <property type="entry name" value="2OG-FeII_Oxy_2"/>
    <property type="match status" value="1"/>
</dbReference>
<evidence type="ECO:0000259" key="1">
    <source>
        <dbReference type="PROSITE" id="PS51471"/>
    </source>
</evidence>
<keyword evidence="2" id="KW-0223">Dioxygenase</keyword>
<protein>
    <submittedName>
        <fullName evidence="2">Alkylated DNA repair dioxygenase AlkB</fullName>
    </submittedName>
</protein>
<evidence type="ECO:0000313" key="2">
    <source>
        <dbReference type="EMBL" id="SMC67899.1"/>
    </source>
</evidence>
<keyword evidence="2" id="KW-0560">Oxidoreductase</keyword>
<dbReference type="GO" id="GO:0006307">
    <property type="term" value="P:DNA alkylation repair"/>
    <property type="evidence" value="ECO:0007669"/>
    <property type="project" value="InterPro"/>
</dbReference>
<dbReference type="OrthoDB" id="190276at2"/>
<dbReference type="RefSeq" id="WP_084451250.1">
    <property type="nucleotide sequence ID" value="NZ_CBDRLL010000009.1"/>
</dbReference>
<dbReference type="Proteomes" id="UP000192634">
    <property type="component" value="Unassembled WGS sequence"/>
</dbReference>
<gene>
    <name evidence="2" type="ORF">SAMN06296429_107107</name>
</gene>
<proteinExistence type="predicted"/>
<reference evidence="2 3" key="1">
    <citation type="submission" date="2017-04" db="EMBL/GenBank/DDBJ databases">
        <authorList>
            <person name="Afonso C.L."/>
            <person name="Miller P.J."/>
            <person name="Scott M.A."/>
            <person name="Spackman E."/>
            <person name="Goraichik I."/>
            <person name="Dimitrov K.M."/>
            <person name="Suarez D.L."/>
            <person name="Swayne D.E."/>
        </authorList>
    </citation>
    <scope>NUCLEOTIDE SEQUENCE [LARGE SCALE GENOMIC DNA]</scope>
    <source>
        <strain evidence="2 3">CGMCC 1.12511</strain>
    </source>
</reference>